<accession>A0A4C1T969</accession>
<evidence type="ECO:0000313" key="2">
    <source>
        <dbReference type="EMBL" id="GBP10110.1"/>
    </source>
</evidence>
<keyword evidence="3" id="KW-1185">Reference proteome</keyword>
<dbReference type="Proteomes" id="UP000299102">
    <property type="component" value="Unassembled WGS sequence"/>
</dbReference>
<proteinExistence type="predicted"/>
<reference evidence="2 3" key="1">
    <citation type="journal article" date="2019" name="Commun. Biol.">
        <title>The bagworm genome reveals a unique fibroin gene that provides high tensile strength.</title>
        <authorList>
            <person name="Kono N."/>
            <person name="Nakamura H."/>
            <person name="Ohtoshi R."/>
            <person name="Tomita M."/>
            <person name="Numata K."/>
            <person name="Arakawa K."/>
        </authorList>
    </citation>
    <scope>NUCLEOTIDE SEQUENCE [LARGE SCALE GENOMIC DNA]</scope>
</reference>
<gene>
    <name evidence="2" type="ORF">EVAR_77530_1</name>
</gene>
<sequence>MFPQTQFPRSLAEGQLVVYCQHSELRSARYLFSCSRYRPTAHRIRFGVTSLICTFTTSRLRRGGLKQPRQQAKCVKLKMVELSLPKYIAYIWHEYMRFVAEISGFSKPTTGLLQHDNARPYTAKVIGDKIEVLGGIELLPHSAFSLDLHRRSTIYWDLWRNSFVEKDWYETLPEFIFRGRDIASGTRSECTRTVADETNPGVAGARHVPFVQVSSHLYKLRPAGTSYVPLVQVASRAMPRPVRPDPNRYPTDGAAPAAGAGPRPLSMIFSFYPPTEKKDSHRFSLVIIPGFRSDIVTYRHFERSRACKSFSIECNLFVYAYLELCASITPHRRCMSNVEFFLQSTKS</sequence>
<dbReference type="EMBL" id="BGZK01000039">
    <property type="protein sequence ID" value="GBP10110.1"/>
    <property type="molecule type" value="Genomic_DNA"/>
</dbReference>
<evidence type="ECO:0000256" key="1">
    <source>
        <dbReference type="SAM" id="MobiDB-lite"/>
    </source>
</evidence>
<dbReference type="AlphaFoldDB" id="A0A4C1T969"/>
<protein>
    <recommendedName>
        <fullName evidence="4">Mariner Mos1 transposase</fullName>
    </recommendedName>
</protein>
<name>A0A4C1T969_EUMVA</name>
<feature type="region of interest" description="Disordered" evidence="1">
    <location>
        <begin position="241"/>
        <end position="260"/>
    </location>
</feature>
<evidence type="ECO:0000313" key="3">
    <source>
        <dbReference type="Proteomes" id="UP000299102"/>
    </source>
</evidence>
<organism evidence="2 3">
    <name type="scientific">Eumeta variegata</name>
    <name type="common">Bagworm moth</name>
    <name type="synonym">Eumeta japonica</name>
    <dbReference type="NCBI Taxonomy" id="151549"/>
    <lineage>
        <taxon>Eukaryota</taxon>
        <taxon>Metazoa</taxon>
        <taxon>Ecdysozoa</taxon>
        <taxon>Arthropoda</taxon>
        <taxon>Hexapoda</taxon>
        <taxon>Insecta</taxon>
        <taxon>Pterygota</taxon>
        <taxon>Neoptera</taxon>
        <taxon>Endopterygota</taxon>
        <taxon>Lepidoptera</taxon>
        <taxon>Glossata</taxon>
        <taxon>Ditrysia</taxon>
        <taxon>Tineoidea</taxon>
        <taxon>Psychidae</taxon>
        <taxon>Oiketicinae</taxon>
        <taxon>Eumeta</taxon>
    </lineage>
</organism>
<evidence type="ECO:0008006" key="4">
    <source>
        <dbReference type="Google" id="ProtNLM"/>
    </source>
</evidence>
<comment type="caution">
    <text evidence="2">The sequence shown here is derived from an EMBL/GenBank/DDBJ whole genome shotgun (WGS) entry which is preliminary data.</text>
</comment>